<evidence type="ECO:0000313" key="5">
    <source>
        <dbReference type="WBParaSite" id="ECPE_0000286501-mRNA-1"/>
    </source>
</evidence>
<dbReference type="Proteomes" id="UP000272942">
    <property type="component" value="Unassembled WGS sequence"/>
</dbReference>
<dbReference type="EMBL" id="UZAN01039907">
    <property type="protein sequence ID" value="VDP67653.1"/>
    <property type="molecule type" value="Genomic_DNA"/>
</dbReference>
<dbReference type="InterPro" id="IPR055313">
    <property type="entry name" value="Temptin-like"/>
</dbReference>
<feature type="domain" description="Temptin Cys/Cys disulfide" evidence="2">
    <location>
        <begin position="8"/>
        <end position="53"/>
    </location>
</feature>
<dbReference type="WBParaSite" id="ECPE_0000286501-mRNA-1">
    <property type="protein sequence ID" value="ECPE_0000286501-mRNA-1"/>
    <property type="gene ID" value="ECPE_0000286501"/>
</dbReference>
<dbReference type="OrthoDB" id="129121at2759"/>
<dbReference type="PANTHER" id="PTHR34737">
    <property type="entry name" value="EF-HAND DOMAIN-CONTAINING PROTEIN"/>
    <property type="match status" value="1"/>
</dbReference>
<keyword evidence="1" id="KW-0812">Transmembrane</keyword>
<sequence length="137" mass="15200">MTQSRLNSTNWSELCKLDSDGDGLTNGEELGDPECTWTNGMQPNRTTNLSHPGMCTPIDSATCLDKNACATTDYCPVQLTPFATAMLAVGTLAMVFVTIMKFASNRELKYRLEYGHPAPGRCCKKLPYMRPGFYWDT</sequence>
<dbReference type="PANTHER" id="PTHR34737:SF2">
    <property type="entry name" value="EF-HAND DOMAIN-CONTAINING PROTEIN"/>
    <property type="match status" value="1"/>
</dbReference>
<accession>A0A183A7C7</accession>
<evidence type="ECO:0000313" key="3">
    <source>
        <dbReference type="EMBL" id="VDP67653.1"/>
    </source>
</evidence>
<dbReference type="InterPro" id="IPR057626">
    <property type="entry name" value="S-S_Temptin"/>
</dbReference>
<protein>
    <submittedName>
        <fullName evidence="5">Temptin</fullName>
    </submittedName>
</protein>
<reference evidence="5" key="1">
    <citation type="submission" date="2016-06" db="UniProtKB">
        <authorList>
            <consortium name="WormBaseParasite"/>
        </authorList>
    </citation>
    <scope>IDENTIFICATION</scope>
</reference>
<evidence type="ECO:0000259" key="2">
    <source>
        <dbReference type="Pfam" id="PF24784"/>
    </source>
</evidence>
<name>A0A183A7C7_9TREM</name>
<keyword evidence="1" id="KW-0472">Membrane</keyword>
<evidence type="ECO:0000256" key="1">
    <source>
        <dbReference type="SAM" id="Phobius"/>
    </source>
</evidence>
<feature type="transmembrane region" description="Helical" evidence="1">
    <location>
        <begin position="82"/>
        <end position="103"/>
    </location>
</feature>
<dbReference type="Pfam" id="PF24784">
    <property type="entry name" value="Temptin_C"/>
    <property type="match status" value="1"/>
</dbReference>
<dbReference type="AlphaFoldDB" id="A0A183A7C7"/>
<proteinExistence type="predicted"/>
<keyword evidence="1" id="KW-1133">Transmembrane helix</keyword>
<keyword evidence="4" id="KW-1185">Reference proteome</keyword>
<reference evidence="3 4" key="2">
    <citation type="submission" date="2018-11" db="EMBL/GenBank/DDBJ databases">
        <authorList>
            <consortium name="Pathogen Informatics"/>
        </authorList>
    </citation>
    <scope>NUCLEOTIDE SEQUENCE [LARGE SCALE GENOMIC DNA]</scope>
    <source>
        <strain evidence="3 4">Egypt</strain>
    </source>
</reference>
<organism evidence="5">
    <name type="scientific">Echinostoma caproni</name>
    <dbReference type="NCBI Taxonomy" id="27848"/>
    <lineage>
        <taxon>Eukaryota</taxon>
        <taxon>Metazoa</taxon>
        <taxon>Spiralia</taxon>
        <taxon>Lophotrochozoa</taxon>
        <taxon>Platyhelminthes</taxon>
        <taxon>Trematoda</taxon>
        <taxon>Digenea</taxon>
        <taxon>Plagiorchiida</taxon>
        <taxon>Echinostomata</taxon>
        <taxon>Echinostomatoidea</taxon>
        <taxon>Echinostomatidae</taxon>
        <taxon>Echinostoma</taxon>
    </lineage>
</organism>
<gene>
    <name evidence="3" type="ORF">ECPE_LOCUS2862</name>
</gene>
<evidence type="ECO:0000313" key="4">
    <source>
        <dbReference type="Proteomes" id="UP000272942"/>
    </source>
</evidence>